<dbReference type="AlphaFoldDB" id="X0U5G4"/>
<organism evidence="1">
    <name type="scientific">marine sediment metagenome</name>
    <dbReference type="NCBI Taxonomy" id="412755"/>
    <lineage>
        <taxon>unclassified sequences</taxon>
        <taxon>metagenomes</taxon>
        <taxon>ecological metagenomes</taxon>
    </lineage>
</organism>
<gene>
    <name evidence="1" type="ORF">S01H1_06813</name>
</gene>
<feature type="non-terminal residue" evidence="1">
    <location>
        <position position="1"/>
    </location>
</feature>
<dbReference type="EMBL" id="BARS01003512">
    <property type="protein sequence ID" value="GAF83745.1"/>
    <property type="molecule type" value="Genomic_DNA"/>
</dbReference>
<reference evidence="1" key="1">
    <citation type="journal article" date="2014" name="Front. Microbiol.">
        <title>High frequency of phylogenetically diverse reductive dehalogenase-homologous genes in deep subseafloor sedimentary metagenomes.</title>
        <authorList>
            <person name="Kawai M."/>
            <person name="Futagami T."/>
            <person name="Toyoda A."/>
            <person name="Takaki Y."/>
            <person name="Nishi S."/>
            <person name="Hori S."/>
            <person name="Arai W."/>
            <person name="Tsubouchi T."/>
            <person name="Morono Y."/>
            <person name="Uchiyama I."/>
            <person name="Ito T."/>
            <person name="Fujiyama A."/>
            <person name="Inagaki F."/>
            <person name="Takami H."/>
        </authorList>
    </citation>
    <scope>NUCLEOTIDE SEQUENCE</scope>
    <source>
        <strain evidence="1">Expedition CK06-06</strain>
    </source>
</reference>
<evidence type="ECO:0000313" key="1">
    <source>
        <dbReference type="EMBL" id="GAF83745.1"/>
    </source>
</evidence>
<accession>X0U5G4</accession>
<protein>
    <submittedName>
        <fullName evidence="1">Uncharacterized protein</fullName>
    </submittedName>
</protein>
<comment type="caution">
    <text evidence="1">The sequence shown here is derived from an EMBL/GenBank/DDBJ whole genome shotgun (WGS) entry which is preliminary data.</text>
</comment>
<name>X0U5G4_9ZZZZ</name>
<proteinExistence type="predicted"/>
<sequence>IAAIFDSIMVGVARRLEKGDIEDIEALRRNYIALLSNKDFISATETHTSDEENVVMRMKLATKAFANIK</sequence>